<reference evidence="2" key="1">
    <citation type="submission" date="2021-04" db="EMBL/GenBank/DDBJ databases">
        <title>Phylogenetic analysis of Acidobacteriaceae.</title>
        <authorList>
            <person name="Qiu L."/>
            <person name="Zhang Q."/>
        </authorList>
    </citation>
    <scope>NUCLEOTIDE SEQUENCE</scope>
    <source>
        <strain evidence="2">DSM 25168</strain>
    </source>
</reference>
<evidence type="ECO:0000313" key="3">
    <source>
        <dbReference type="Proteomes" id="UP001059380"/>
    </source>
</evidence>
<name>A0A9J7BKW9_9BACT</name>
<keyword evidence="3" id="KW-1185">Reference proteome</keyword>
<dbReference type="KEGG" id="orp:MOP44_23525"/>
<sequence>MLSLGIISLGYAFAHLHGISMYMWGTQVHWSSTAWAVLICELLTVPLLLAVTFYVQSRKTDFL</sequence>
<dbReference type="RefSeq" id="WP_260792859.1">
    <property type="nucleotide sequence ID" value="NZ_CP093313.1"/>
</dbReference>
<evidence type="ECO:0000256" key="1">
    <source>
        <dbReference type="SAM" id="Phobius"/>
    </source>
</evidence>
<dbReference type="AlphaFoldDB" id="A0A9J7BKW9"/>
<keyword evidence="1" id="KW-0812">Transmembrane</keyword>
<keyword evidence="1" id="KW-1133">Transmembrane helix</keyword>
<dbReference type="EMBL" id="CP093313">
    <property type="protein sequence ID" value="UWZ83524.1"/>
    <property type="molecule type" value="Genomic_DNA"/>
</dbReference>
<feature type="transmembrane region" description="Helical" evidence="1">
    <location>
        <begin position="34"/>
        <end position="55"/>
    </location>
</feature>
<organism evidence="2 3">
    <name type="scientific">Occallatibacter riparius</name>
    <dbReference type="NCBI Taxonomy" id="1002689"/>
    <lineage>
        <taxon>Bacteria</taxon>
        <taxon>Pseudomonadati</taxon>
        <taxon>Acidobacteriota</taxon>
        <taxon>Terriglobia</taxon>
        <taxon>Terriglobales</taxon>
        <taxon>Acidobacteriaceae</taxon>
        <taxon>Occallatibacter</taxon>
    </lineage>
</organism>
<dbReference type="Proteomes" id="UP001059380">
    <property type="component" value="Chromosome"/>
</dbReference>
<proteinExistence type="predicted"/>
<gene>
    <name evidence="2" type="ORF">MOP44_23525</name>
</gene>
<accession>A0A9J7BKW9</accession>
<keyword evidence="1" id="KW-0472">Membrane</keyword>
<evidence type="ECO:0000313" key="2">
    <source>
        <dbReference type="EMBL" id="UWZ83524.1"/>
    </source>
</evidence>
<protein>
    <submittedName>
        <fullName evidence="2">Uncharacterized protein</fullName>
    </submittedName>
</protein>